<protein>
    <submittedName>
        <fullName evidence="1">Uncharacterized protein</fullName>
    </submittedName>
</protein>
<dbReference type="EMBL" id="BK014841">
    <property type="protein sequence ID" value="DAD78266.1"/>
    <property type="molecule type" value="Genomic_DNA"/>
</dbReference>
<evidence type="ECO:0000313" key="1">
    <source>
        <dbReference type="EMBL" id="DAD78266.1"/>
    </source>
</evidence>
<organism evidence="1">
    <name type="scientific">Siphoviridae sp. ctzVd36</name>
    <dbReference type="NCBI Taxonomy" id="2826530"/>
    <lineage>
        <taxon>Viruses</taxon>
        <taxon>Duplodnaviria</taxon>
        <taxon>Heunggongvirae</taxon>
        <taxon>Uroviricota</taxon>
        <taxon>Caudoviricetes</taxon>
    </lineage>
</organism>
<proteinExistence type="predicted"/>
<name>A0A8S5M7S1_9CAUD</name>
<accession>A0A8S5M7S1</accession>
<reference evidence="1" key="1">
    <citation type="journal article" date="2021" name="Proc. Natl. Acad. Sci. U.S.A.">
        <title>A Catalog of Tens of Thousands of Viruses from Human Metagenomes Reveals Hidden Associations with Chronic Diseases.</title>
        <authorList>
            <person name="Tisza M.J."/>
            <person name="Buck C.B."/>
        </authorList>
    </citation>
    <scope>NUCLEOTIDE SEQUENCE</scope>
    <source>
        <strain evidence="1">CtzVd36</strain>
    </source>
</reference>
<sequence length="81" mass="9077">MTEVIITALISGLCVAVPSIVATVMSNSKHQELIEYKIGQLEQKVDKHNNVIERTYTLEHAVEVLEEQVHDLSDRLKGAHI</sequence>